<accession>A0A0D3G400</accession>
<name>A0A0D3G400_9ORYZ</name>
<dbReference type="Proteomes" id="UP000026960">
    <property type="component" value="Chromosome 5"/>
</dbReference>
<reference evidence="1" key="1">
    <citation type="journal article" date="2009" name="Rice">
        <title>De Novo Next Generation Sequencing of Plant Genomes.</title>
        <authorList>
            <person name="Rounsley S."/>
            <person name="Marri P.R."/>
            <person name="Yu Y."/>
            <person name="He R."/>
            <person name="Sisneros N."/>
            <person name="Goicoechea J.L."/>
            <person name="Lee S.J."/>
            <person name="Angelova A."/>
            <person name="Kudrna D."/>
            <person name="Luo M."/>
            <person name="Affourtit J."/>
            <person name="Desany B."/>
            <person name="Knight J."/>
            <person name="Niazi F."/>
            <person name="Egholm M."/>
            <person name="Wing R.A."/>
        </authorList>
    </citation>
    <scope>NUCLEOTIDE SEQUENCE [LARGE SCALE GENOMIC DNA]</scope>
    <source>
        <strain evidence="1">cv. IRGC 105608</strain>
    </source>
</reference>
<protein>
    <submittedName>
        <fullName evidence="1">Uncharacterized protein</fullName>
    </submittedName>
</protein>
<keyword evidence="2" id="KW-1185">Reference proteome</keyword>
<evidence type="ECO:0000313" key="2">
    <source>
        <dbReference type="Proteomes" id="UP000026960"/>
    </source>
</evidence>
<proteinExistence type="predicted"/>
<evidence type="ECO:0000313" key="1">
    <source>
        <dbReference type="EnsemblPlants" id="OBART05G05590.2"/>
    </source>
</evidence>
<reference evidence="1" key="2">
    <citation type="submission" date="2015-03" db="UniProtKB">
        <authorList>
            <consortium name="EnsemblPlants"/>
        </authorList>
    </citation>
    <scope>IDENTIFICATION</scope>
</reference>
<dbReference type="AlphaFoldDB" id="A0A0D3G400"/>
<sequence length="98" mass="10672">MEEESCFLWYPTTDTEPPGLSWLDRLPWQLSMAPCGAGGASACGGCVGPQRSPDSSNSSVSTIIKCPELYHAMERQCLEWTGKAARTCTKFTGCKSYI</sequence>
<dbReference type="EnsemblPlants" id="OBART05G05590.2">
    <property type="protein sequence ID" value="OBART05G05590.2"/>
    <property type="gene ID" value="OBART05G05590"/>
</dbReference>
<dbReference type="Gramene" id="OBART05G05590.2">
    <property type="protein sequence ID" value="OBART05G05590.2"/>
    <property type="gene ID" value="OBART05G05590"/>
</dbReference>
<organism evidence="1">
    <name type="scientific">Oryza barthii</name>
    <dbReference type="NCBI Taxonomy" id="65489"/>
    <lineage>
        <taxon>Eukaryota</taxon>
        <taxon>Viridiplantae</taxon>
        <taxon>Streptophyta</taxon>
        <taxon>Embryophyta</taxon>
        <taxon>Tracheophyta</taxon>
        <taxon>Spermatophyta</taxon>
        <taxon>Magnoliopsida</taxon>
        <taxon>Liliopsida</taxon>
        <taxon>Poales</taxon>
        <taxon>Poaceae</taxon>
        <taxon>BOP clade</taxon>
        <taxon>Oryzoideae</taxon>
        <taxon>Oryzeae</taxon>
        <taxon>Oryzinae</taxon>
        <taxon>Oryza</taxon>
    </lineage>
</organism>